<evidence type="ECO:0000313" key="3">
    <source>
        <dbReference type="Proteomes" id="UP000230066"/>
    </source>
</evidence>
<dbReference type="PANTHER" id="PTHR34438">
    <property type="entry name" value="SI:DKEY-97L20.6"/>
    <property type="match status" value="1"/>
</dbReference>
<evidence type="ECO:0000256" key="1">
    <source>
        <dbReference type="SAM" id="MobiDB-lite"/>
    </source>
</evidence>
<protein>
    <submittedName>
        <fullName evidence="2">Uncharacterized protein</fullName>
    </submittedName>
</protein>
<dbReference type="Pfam" id="PF15479">
    <property type="entry name" value="DUF4639"/>
    <property type="match status" value="1"/>
</dbReference>
<feature type="region of interest" description="Disordered" evidence="1">
    <location>
        <begin position="1"/>
        <end position="30"/>
    </location>
</feature>
<feature type="compositionally biased region" description="Basic and acidic residues" evidence="1">
    <location>
        <begin position="154"/>
        <end position="201"/>
    </location>
</feature>
<feature type="compositionally biased region" description="Polar residues" evidence="1">
    <location>
        <begin position="202"/>
        <end position="213"/>
    </location>
</feature>
<accession>A0A4E0RIB2</accession>
<name>A0A4E0RIB2_FASHE</name>
<dbReference type="EMBL" id="JXXN02000788">
    <property type="protein sequence ID" value="THD26301.1"/>
    <property type="molecule type" value="Genomic_DNA"/>
</dbReference>
<proteinExistence type="predicted"/>
<evidence type="ECO:0000313" key="2">
    <source>
        <dbReference type="EMBL" id="THD26301.1"/>
    </source>
</evidence>
<feature type="compositionally biased region" description="Basic and acidic residues" evidence="1">
    <location>
        <begin position="9"/>
        <end position="18"/>
    </location>
</feature>
<keyword evidence="3" id="KW-1185">Reference proteome</keyword>
<comment type="caution">
    <text evidence="2">The sequence shown here is derived from an EMBL/GenBank/DDBJ whole genome shotgun (WGS) entry which is preliminary data.</text>
</comment>
<feature type="compositionally biased region" description="Basic and acidic residues" evidence="1">
    <location>
        <begin position="224"/>
        <end position="243"/>
    </location>
</feature>
<dbReference type="InterPro" id="IPR028042">
    <property type="entry name" value="DUF4639"/>
</dbReference>
<sequence length="472" mass="52466">MTRQQTNRTKADRSKTRSETPNTRSLFGGKLDESDWNELLDDEEAEQIASEYVHDLLNLVLEKAYKSYLSKQLIPFTVYQASEAILKLTELEFIEIDPGDSITSPTCLEDKVPPPCKIDSWAQGAMSKRCELSVLQSTRTTENAKIMVKSTENVPHKEPSTLENSVEKPRKNRAKVDASKKSEKSIPEKMGRTSDHLEPKNENSANSKSVQQHKPQKISNENNKNIKEKTANESCPEKLREPPNLRQSRHPSTVNQLDENNKTAADVTAKKKVTQPRRFAGSERFTFDDEGNLVGVPRLVSTPTKANRANKQTVLHEQPADRLGSIADTVGVKWRVVPSMPNGDQFSTGNLADSTAGVYPKKTSVPVVPDIQQLKRAQNVKIMATGLFSVLDQIEPMPGVSVTDGERTRTGPGDEKECVNDLETHKLDGLNEIGRMEDTDKLLTAASRVCAEQILKLDAIQIRDSGKAQKIS</sequence>
<dbReference type="Proteomes" id="UP000230066">
    <property type="component" value="Unassembled WGS sequence"/>
</dbReference>
<feature type="region of interest" description="Disordered" evidence="1">
    <location>
        <begin position="143"/>
        <end position="264"/>
    </location>
</feature>
<organism evidence="2 3">
    <name type="scientific">Fasciola hepatica</name>
    <name type="common">Liver fluke</name>
    <dbReference type="NCBI Taxonomy" id="6192"/>
    <lineage>
        <taxon>Eukaryota</taxon>
        <taxon>Metazoa</taxon>
        <taxon>Spiralia</taxon>
        <taxon>Lophotrochozoa</taxon>
        <taxon>Platyhelminthes</taxon>
        <taxon>Trematoda</taxon>
        <taxon>Digenea</taxon>
        <taxon>Plagiorchiida</taxon>
        <taxon>Echinostomata</taxon>
        <taxon>Echinostomatoidea</taxon>
        <taxon>Fasciolidae</taxon>
        <taxon>Fasciola</taxon>
    </lineage>
</organism>
<reference evidence="2" key="1">
    <citation type="submission" date="2019-03" db="EMBL/GenBank/DDBJ databases">
        <title>Improved annotation for the trematode Fasciola hepatica.</title>
        <authorList>
            <person name="Choi Y.-J."/>
            <person name="Martin J."/>
            <person name="Mitreva M."/>
        </authorList>
    </citation>
    <scope>NUCLEOTIDE SEQUENCE [LARGE SCALE GENOMIC DNA]</scope>
</reference>
<dbReference type="AlphaFoldDB" id="A0A4E0RIB2"/>
<gene>
    <name evidence="2" type="ORF">D915_002920</name>
</gene>
<dbReference type="PANTHER" id="PTHR34438:SF1">
    <property type="entry name" value="CHROMOSOME 2 OPEN READING FRAME 81"/>
    <property type="match status" value="1"/>
</dbReference>